<dbReference type="AlphaFoldDB" id="A0A8T9SZ71"/>
<evidence type="ECO:0000313" key="3">
    <source>
        <dbReference type="Proteomes" id="UP000829925"/>
    </source>
</evidence>
<organism evidence="2 3">
    <name type="scientific">Hymenobacter aerilatus</name>
    <dbReference type="NCBI Taxonomy" id="2932251"/>
    <lineage>
        <taxon>Bacteria</taxon>
        <taxon>Pseudomonadati</taxon>
        <taxon>Bacteroidota</taxon>
        <taxon>Cytophagia</taxon>
        <taxon>Cytophagales</taxon>
        <taxon>Hymenobacteraceae</taxon>
        <taxon>Hymenobacter</taxon>
    </lineage>
</organism>
<reference evidence="2 3" key="1">
    <citation type="submission" date="2022-04" db="EMBL/GenBank/DDBJ databases">
        <title>Hymenobacter sp. isolated from the air.</title>
        <authorList>
            <person name="Won M."/>
            <person name="Lee C.-M."/>
            <person name="Woen H.-Y."/>
            <person name="Kwon S.-W."/>
        </authorList>
    </citation>
    <scope>NUCLEOTIDE SEQUENCE [LARGE SCALE GENOMIC DNA]</scope>
    <source>
        <strain evidence="3">5413 J-13</strain>
    </source>
</reference>
<dbReference type="KEGG" id="haei:MUN82_07550"/>
<sequence length="155" mass="17085">MSRLRFLPIVLLSGALLSCHSVPSTTTSEELLTRTWRVISLTEQVGQAPVTNLFQASEPCWKDNLYQLHPQGVYTLLEGATPCNAQDPASRSGRWEFTPGTAYFRATIVYGPPSEGAETRLQGRIESLTAHRLVLTQVDTLAGVITRTRTTLQAQ</sequence>
<dbReference type="RefSeq" id="WP_245096335.1">
    <property type="nucleotide sequence ID" value="NZ_CP095053.1"/>
</dbReference>
<dbReference type="PROSITE" id="PS51257">
    <property type="entry name" value="PROKAR_LIPOPROTEIN"/>
    <property type="match status" value="1"/>
</dbReference>
<proteinExistence type="predicted"/>
<protein>
    <recommendedName>
        <fullName evidence="4">Lipocalin-like domain-containing protein</fullName>
    </recommendedName>
</protein>
<keyword evidence="1" id="KW-0732">Signal</keyword>
<feature type="chain" id="PRO_5035862522" description="Lipocalin-like domain-containing protein" evidence="1">
    <location>
        <begin position="22"/>
        <end position="155"/>
    </location>
</feature>
<evidence type="ECO:0008006" key="4">
    <source>
        <dbReference type="Google" id="ProtNLM"/>
    </source>
</evidence>
<keyword evidence="3" id="KW-1185">Reference proteome</keyword>
<feature type="signal peptide" evidence="1">
    <location>
        <begin position="1"/>
        <end position="21"/>
    </location>
</feature>
<evidence type="ECO:0000256" key="1">
    <source>
        <dbReference type="SAM" id="SignalP"/>
    </source>
</evidence>
<dbReference type="EMBL" id="CP095053">
    <property type="protein sequence ID" value="UOR06947.1"/>
    <property type="molecule type" value="Genomic_DNA"/>
</dbReference>
<evidence type="ECO:0000313" key="2">
    <source>
        <dbReference type="EMBL" id="UOR06947.1"/>
    </source>
</evidence>
<gene>
    <name evidence="2" type="ORF">MUN82_07550</name>
</gene>
<name>A0A8T9SZ71_9BACT</name>
<dbReference type="Proteomes" id="UP000829925">
    <property type="component" value="Chromosome"/>
</dbReference>
<accession>A0A8T9SZ71</accession>